<proteinExistence type="predicted"/>
<evidence type="ECO:0000313" key="1">
    <source>
        <dbReference type="EMBL" id="ETX08297.1"/>
    </source>
</evidence>
<accession>W4MF91</accession>
<gene>
    <name evidence="1" type="ORF">ETSY2_06215</name>
</gene>
<name>W4MF91_9BACT</name>
<organism evidence="1 2">
    <name type="scientific">Candidatus Entotheonella gemina</name>
    <dbReference type="NCBI Taxonomy" id="1429439"/>
    <lineage>
        <taxon>Bacteria</taxon>
        <taxon>Pseudomonadati</taxon>
        <taxon>Nitrospinota/Tectimicrobiota group</taxon>
        <taxon>Candidatus Tectimicrobiota</taxon>
        <taxon>Candidatus Entotheonellia</taxon>
        <taxon>Candidatus Entotheonellales</taxon>
        <taxon>Candidatus Entotheonellaceae</taxon>
        <taxon>Candidatus Entotheonella</taxon>
    </lineage>
</organism>
<reference evidence="1 2" key="1">
    <citation type="journal article" date="2014" name="Nature">
        <title>An environmental bacterial taxon with a large and distinct metabolic repertoire.</title>
        <authorList>
            <person name="Wilson M.C."/>
            <person name="Mori T."/>
            <person name="Ruckert C."/>
            <person name="Uria A.R."/>
            <person name="Helf M.J."/>
            <person name="Takada K."/>
            <person name="Gernert C."/>
            <person name="Steffens U.A."/>
            <person name="Heycke N."/>
            <person name="Schmitt S."/>
            <person name="Rinke C."/>
            <person name="Helfrich E.J."/>
            <person name="Brachmann A.O."/>
            <person name="Gurgui C."/>
            <person name="Wakimoto T."/>
            <person name="Kracht M."/>
            <person name="Crusemann M."/>
            <person name="Hentschel U."/>
            <person name="Abe I."/>
            <person name="Matsunaga S."/>
            <person name="Kalinowski J."/>
            <person name="Takeyama H."/>
            <person name="Piel J."/>
        </authorList>
    </citation>
    <scope>NUCLEOTIDE SEQUENCE [LARGE SCALE GENOMIC DNA]</scope>
    <source>
        <strain evidence="2">TSY2</strain>
    </source>
</reference>
<evidence type="ECO:0000313" key="2">
    <source>
        <dbReference type="Proteomes" id="UP000019140"/>
    </source>
</evidence>
<dbReference type="Proteomes" id="UP000019140">
    <property type="component" value="Unassembled WGS sequence"/>
</dbReference>
<comment type="caution">
    <text evidence="1">The sequence shown here is derived from an EMBL/GenBank/DDBJ whole genome shotgun (WGS) entry which is preliminary data.</text>
</comment>
<keyword evidence="2" id="KW-1185">Reference proteome</keyword>
<protein>
    <submittedName>
        <fullName evidence="1">Uncharacterized protein</fullName>
    </submittedName>
</protein>
<sequence length="72" mass="7849">MVSLHEGLEIGRLETEQIQWTPDVHQMSATDMDILQGGFDRAMAEQELNGVGIDTGIEQMGGKGVPFISCTK</sequence>
<dbReference type="AlphaFoldDB" id="W4MF91"/>
<dbReference type="HOGENOM" id="CLU_2714865_0_0_7"/>
<dbReference type="EMBL" id="AZHX01000251">
    <property type="protein sequence ID" value="ETX08297.1"/>
    <property type="molecule type" value="Genomic_DNA"/>
</dbReference>